<evidence type="ECO:0000313" key="1">
    <source>
        <dbReference type="EMBL" id="MCP1728266.1"/>
    </source>
</evidence>
<comment type="caution">
    <text evidence="1">The sequence shown here is derived from an EMBL/GenBank/DDBJ whole genome shotgun (WGS) entry which is preliminary data.</text>
</comment>
<dbReference type="SUPFAM" id="SSF53335">
    <property type="entry name" value="S-adenosyl-L-methionine-dependent methyltransferases"/>
    <property type="match status" value="1"/>
</dbReference>
<gene>
    <name evidence="1" type="ORF">J2T60_002266</name>
</gene>
<dbReference type="EMBL" id="JALJYF010000002">
    <property type="protein sequence ID" value="MCP1728266.1"/>
    <property type="molecule type" value="Genomic_DNA"/>
</dbReference>
<keyword evidence="2" id="KW-1185">Reference proteome</keyword>
<dbReference type="GO" id="GO:0008168">
    <property type="term" value="F:methyltransferase activity"/>
    <property type="evidence" value="ECO:0007669"/>
    <property type="project" value="UniProtKB-KW"/>
</dbReference>
<organism evidence="1 2">
    <name type="scientific">Natronospira proteinivora</name>
    <dbReference type="NCBI Taxonomy" id="1807133"/>
    <lineage>
        <taxon>Bacteria</taxon>
        <taxon>Pseudomonadati</taxon>
        <taxon>Pseudomonadota</taxon>
        <taxon>Gammaproteobacteria</taxon>
        <taxon>Natronospirales</taxon>
        <taxon>Natronospiraceae</taxon>
        <taxon>Natronospira</taxon>
    </lineage>
</organism>
<dbReference type="InterPro" id="IPR029063">
    <property type="entry name" value="SAM-dependent_MTases_sf"/>
</dbReference>
<dbReference type="Gene3D" id="3.40.50.150">
    <property type="entry name" value="Vaccinia Virus protein VP39"/>
    <property type="match status" value="2"/>
</dbReference>
<protein>
    <submittedName>
        <fullName evidence="1">SAM-dependent methyltransferase</fullName>
    </submittedName>
</protein>
<dbReference type="GO" id="GO:0032259">
    <property type="term" value="P:methylation"/>
    <property type="evidence" value="ECO:0007669"/>
    <property type="project" value="UniProtKB-KW"/>
</dbReference>
<evidence type="ECO:0000313" key="2">
    <source>
        <dbReference type="Proteomes" id="UP001523550"/>
    </source>
</evidence>
<dbReference type="RefSeq" id="WP_253450061.1">
    <property type="nucleotide sequence ID" value="NZ_JALJYF010000002.1"/>
</dbReference>
<keyword evidence="1" id="KW-0808">Transferase</keyword>
<proteinExistence type="predicted"/>
<name>A0ABT1GAG8_9GAMM</name>
<sequence>MSIPEIPACPLCGQAETRLFCLDFLRQRHYWRCPDCHLSWRDARHHLDAAAERAVYEMHENHPDEPGYRRFLTRVSAPLRERLPQAARGLDFGCGPGPALARMLEEAGHSVALYDPFFHPDTSVLNAEYDFITCTETMEHCAQPGMELARLLGMLKAGGHLAIMTGHLSEDARFARWHYRQDPTHICFFQRRSFDWIARHWNLTTVFHQGDVWIAQKPGRI</sequence>
<keyword evidence="1" id="KW-0489">Methyltransferase</keyword>
<accession>A0ABT1GAG8</accession>
<dbReference type="Proteomes" id="UP001523550">
    <property type="component" value="Unassembled WGS sequence"/>
</dbReference>
<dbReference type="Pfam" id="PF13489">
    <property type="entry name" value="Methyltransf_23"/>
    <property type="match status" value="1"/>
</dbReference>
<reference evidence="1 2" key="1">
    <citation type="submission" date="2022-03" db="EMBL/GenBank/DDBJ databases">
        <title>Genomic Encyclopedia of Type Strains, Phase III (KMG-III): the genomes of soil and plant-associated and newly described type strains.</title>
        <authorList>
            <person name="Whitman W."/>
        </authorList>
    </citation>
    <scope>NUCLEOTIDE SEQUENCE [LARGE SCALE GENOMIC DNA]</scope>
    <source>
        <strain evidence="1 2">BSker1</strain>
    </source>
</reference>